<sequence length="1246" mass="139106">MQARFRAGLLGALQQFGKVSVVPKLLCSLFPLLYLIGYIPGAEDNLLVTPGFLAPPHAKLWTILTAVFYENSIILVFLDIVALVGFSLLLEPLWGLKRYLIFSCLVGCVSMVSVATVCFLVYVCSGSIQILFLKIHGFIGLVCGYLVAVKQAHPDSVAFPPPAPPTLRVKHLPLLVTFIALLLAIFKLVSFTHSLLSFNGIVIAWIYLRFYEKQDSSGTRGDFSESFSFATFFPEILHSTSFEVFLLQNGIDRAEIDFEQPDTGATYMWTLRPFDDPDNPIPIDLTSLQYNSSGDIFALKPTVANQGLYSCRTTTNQQQQCPREYCVRLMSSPVITMFSATYFVEANLTIFSLEVTHNNNANVTTCLPVNVLSFESNDISVTCFSERFSNCFSSGNNAREFSNNHESIGSGFNYNLTVSPPYTASDVFNLSVTVRTSVTASSPGTSTRLIIFNFKVFSTSATLTVISPATQIIAIVVPSVIGVSLLVVIILVLIFLFILYLYPRISNKRGIYKPTDGDDGHTFLPRLPINILQLKEMEKLQRENENNKQLYKSLLKDYEDALYQLAEARLHIDRLRFGADVDINKHYIITHSKQEQGDPNAEELSFTRKEREMEACSGLINSIGDVQSRLNQLHEATARSEESPPLDAMNSELLDVLRLHERLSNELAPFLKEKESGNTDYVKNELSALGKQLEDFITLLQEREKRRAQDYRTSHESSYVPPITSIKNQFDELYLHSTSESAESEVDGNHGMSVVVKPLSSCPKYNAWLSNNNDDDESSSESDGIYGGNATEEVINGRQNTPSTACHKITSLSKGKASLIPRPVRVARSKKMDTNPEPLQHRQKSKPASRPSKIPTYKGKVFNKGNKEAQPSKIPKYKGNARQKENIGASKPEKHQAGPETVIKNARPPENEDKQDLIQLRNEISDLIKELAIGHLNPAGDSRCKVEKENEGKGNSKTSKLNRNEMERSNNRKGSKQSNGSRRAATSRLSPNPDLSMSDKSMMTIPPLIAEKCTQMPSSVLLPLKTKTRSKRRDRKRLYHKYYSSSSTSLSSLEDSEAVFERDKSSRKKVRNRLRDIKKPRKKKTCAKRKKTKAYLSKYVHSTSSSSSCTSIETTSGESMESAAYHIHTISPQRKKLNQTKLHHINSDFRPRKKTVPVYSCVHPQNLEPILACSHSCTQGPNLSCSVCSCVCHPKPPDLIPQKSVTSSHKSIDLSEAVELAQGIKNSSERMNKRLMKILIGGGECH</sequence>
<organism evidence="7">
    <name type="scientific">Amphimedon queenslandica</name>
    <name type="common">Sponge</name>
    <dbReference type="NCBI Taxonomy" id="400682"/>
    <lineage>
        <taxon>Eukaryota</taxon>
        <taxon>Metazoa</taxon>
        <taxon>Porifera</taxon>
        <taxon>Demospongiae</taxon>
        <taxon>Heteroscleromorpha</taxon>
        <taxon>Haplosclerida</taxon>
        <taxon>Niphatidae</taxon>
        <taxon>Amphimedon</taxon>
    </lineage>
</organism>
<dbReference type="PANTHER" id="PTHR13377">
    <property type="entry name" value="PLACENTAL PROTEIN 6"/>
    <property type="match status" value="1"/>
</dbReference>
<feature type="transmembrane region" description="Helical" evidence="6">
    <location>
        <begin position="60"/>
        <end position="90"/>
    </location>
</feature>
<dbReference type="InParanoid" id="A0A1X7V348"/>
<keyword evidence="4 6" id="KW-0472">Membrane</keyword>
<dbReference type="eggNOG" id="KOG2890">
    <property type="taxonomic scope" value="Eukaryota"/>
</dbReference>
<dbReference type="GO" id="GO:0005794">
    <property type="term" value="C:Golgi apparatus"/>
    <property type="evidence" value="ECO:0007669"/>
    <property type="project" value="TreeGrafter"/>
</dbReference>
<reference evidence="7" key="1">
    <citation type="submission" date="2017-05" db="UniProtKB">
        <authorList>
            <consortium name="EnsemblMetazoa"/>
        </authorList>
    </citation>
    <scope>IDENTIFICATION</scope>
</reference>
<accession>A0A1X7V348</accession>
<feature type="region of interest" description="Disordered" evidence="5">
    <location>
        <begin position="938"/>
        <end position="1000"/>
    </location>
</feature>
<evidence type="ECO:0000256" key="2">
    <source>
        <dbReference type="ARBA" id="ARBA00022692"/>
    </source>
</evidence>
<feature type="compositionally biased region" description="Polar residues" evidence="5">
    <location>
        <begin position="987"/>
        <end position="1000"/>
    </location>
</feature>
<dbReference type="SMART" id="SM01160">
    <property type="entry name" value="DUF1751"/>
    <property type="match status" value="1"/>
</dbReference>
<feature type="transmembrane region" description="Helical" evidence="6">
    <location>
        <begin position="21"/>
        <end position="40"/>
    </location>
</feature>
<dbReference type="InterPro" id="IPR035952">
    <property type="entry name" value="Rhomboid-like_sf"/>
</dbReference>
<feature type="transmembrane region" description="Helical" evidence="6">
    <location>
        <begin position="99"/>
        <end position="122"/>
    </location>
</feature>
<name>A0A1X7V348_AMPQE</name>
<comment type="subcellular location">
    <subcellularLocation>
        <location evidence="1">Membrane</location>
        <topology evidence="1">Multi-pass membrane protein</topology>
    </subcellularLocation>
</comment>
<dbReference type="GO" id="GO:0016020">
    <property type="term" value="C:membrane"/>
    <property type="evidence" value="ECO:0007669"/>
    <property type="project" value="UniProtKB-SubCell"/>
</dbReference>
<dbReference type="STRING" id="400682.A0A1X7V348"/>
<evidence type="ECO:0000256" key="6">
    <source>
        <dbReference type="SAM" id="Phobius"/>
    </source>
</evidence>
<dbReference type="AlphaFoldDB" id="A0A1X7V348"/>
<dbReference type="OrthoDB" id="73612at2759"/>
<dbReference type="EnsemblMetazoa" id="Aqu2.1.34219_001">
    <property type="protein sequence ID" value="Aqu2.1.34219_001"/>
    <property type="gene ID" value="Aqu2.1.34219"/>
</dbReference>
<evidence type="ECO:0000256" key="4">
    <source>
        <dbReference type="ARBA" id="ARBA00023136"/>
    </source>
</evidence>
<dbReference type="GO" id="GO:0006890">
    <property type="term" value="P:retrograde vesicle-mediated transport, Golgi to endoplasmic reticulum"/>
    <property type="evidence" value="ECO:0007669"/>
    <property type="project" value="InterPro"/>
</dbReference>
<evidence type="ECO:0000256" key="1">
    <source>
        <dbReference type="ARBA" id="ARBA00004141"/>
    </source>
</evidence>
<feature type="transmembrane region" description="Helical" evidence="6">
    <location>
        <begin position="483"/>
        <end position="502"/>
    </location>
</feature>
<feature type="region of interest" description="Disordered" evidence="5">
    <location>
        <begin position="770"/>
        <end position="789"/>
    </location>
</feature>
<evidence type="ECO:0000256" key="3">
    <source>
        <dbReference type="ARBA" id="ARBA00022989"/>
    </source>
</evidence>
<evidence type="ECO:0000256" key="5">
    <source>
        <dbReference type="SAM" id="MobiDB-lite"/>
    </source>
</evidence>
<dbReference type="PANTHER" id="PTHR13377:SF3">
    <property type="entry name" value="TRANSMEMBRANE PROTEIN 115"/>
    <property type="match status" value="1"/>
</dbReference>
<dbReference type="SUPFAM" id="SSF144091">
    <property type="entry name" value="Rhomboid-like"/>
    <property type="match status" value="1"/>
</dbReference>
<evidence type="ECO:0000313" key="7">
    <source>
        <dbReference type="EnsemblMetazoa" id="Aqu2.1.34219_001"/>
    </source>
</evidence>
<keyword evidence="2 6" id="KW-0812">Transmembrane</keyword>
<feature type="compositionally biased region" description="Basic and acidic residues" evidence="5">
    <location>
        <begin position="942"/>
        <end position="954"/>
    </location>
</feature>
<proteinExistence type="predicted"/>
<dbReference type="InterPro" id="IPR013861">
    <property type="entry name" value="TMEM115/Pdh1/Rbl19"/>
</dbReference>
<dbReference type="Gene3D" id="1.20.1540.10">
    <property type="entry name" value="Rhomboid-like"/>
    <property type="match status" value="1"/>
</dbReference>
<keyword evidence="3 6" id="KW-1133">Transmembrane helix</keyword>
<protein>
    <submittedName>
        <fullName evidence="7">Uncharacterized protein</fullName>
    </submittedName>
</protein>
<dbReference type="Pfam" id="PF08551">
    <property type="entry name" value="DUF1751"/>
    <property type="match status" value="1"/>
</dbReference>
<feature type="transmembrane region" description="Helical" evidence="6">
    <location>
        <begin position="169"/>
        <end position="189"/>
    </location>
</feature>
<feature type="region of interest" description="Disordered" evidence="5">
    <location>
        <begin position="795"/>
        <end position="912"/>
    </location>
</feature>
<feature type="transmembrane region" description="Helical" evidence="6">
    <location>
        <begin position="128"/>
        <end position="148"/>
    </location>
</feature>
<dbReference type="FunFam" id="1.20.1540.10:FF:000004">
    <property type="entry name" value="Transmembrane protein 115"/>
    <property type="match status" value="1"/>
</dbReference>